<dbReference type="RefSeq" id="WP_090871970.1">
    <property type="nucleotide sequence ID" value="NZ_FOHE01000020.1"/>
</dbReference>
<evidence type="ECO:0000256" key="5">
    <source>
        <dbReference type="ARBA" id="ARBA00022692"/>
    </source>
</evidence>
<keyword evidence="9 11" id="KW-0472">Membrane</keyword>
<keyword evidence="5 11" id="KW-0812">Transmembrane</keyword>
<evidence type="ECO:0000256" key="11">
    <source>
        <dbReference type="SAM" id="Phobius"/>
    </source>
</evidence>
<feature type="transmembrane region" description="Helical" evidence="11">
    <location>
        <begin position="316"/>
        <end position="338"/>
    </location>
</feature>
<dbReference type="Proteomes" id="UP000198618">
    <property type="component" value="Unassembled WGS sequence"/>
</dbReference>
<dbReference type="InterPro" id="IPR001182">
    <property type="entry name" value="FtsW/RodA"/>
</dbReference>
<dbReference type="GO" id="GO:0032153">
    <property type="term" value="C:cell division site"/>
    <property type="evidence" value="ECO:0007669"/>
    <property type="project" value="TreeGrafter"/>
</dbReference>
<evidence type="ECO:0000256" key="9">
    <source>
        <dbReference type="ARBA" id="ARBA00023136"/>
    </source>
</evidence>
<dbReference type="NCBIfam" id="TIGR02210">
    <property type="entry name" value="rodA_shape"/>
    <property type="match status" value="1"/>
</dbReference>
<evidence type="ECO:0000256" key="1">
    <source>
        <dbReference type="ARBA" id="ARBA00004141"/>
    </source>
</evidence>
<evidence type="ECO:0000256" key="7">
    <source>
        <dbReference type="ARBA" id="ARBA00022984"/>
    </source>
</evidence>
<keyword evidence="2" id="KW-1003">Cell membrane</keyword>
<dbReference type="OrthoDB" id="9768187at2"/>
<evidence type="ECO:0000313" key="13">
    <source>
        <dbReference type="Proteomes" id="UP000198618"/>
    </source>
</evidence>
<feature type="transmembrane region" description="Helical" evidence="11">
    <location>
        <begin position="112"/>
        <end position="128"/>
    </location>
</feature>
<dbReference type="GO" id="GO:0051301">
    <property type="term" value="P:cell division"/>
    <property type="evidence" value="ECO:0007669"/>
    <property type="project" value="InterPro"/>
</dbReference>
<dbReference type="STRING" id="930131.SAMN05216389_12052"/>
<feature type="transmembrane region" description="Helical" evidence="11">
    <location>
        <begin position="350"/>
        <end position="371"/>
    </location>
</feature>
<keyword evidence="10" id="KW-0961">Cell wall biogenesis/degradation</keyword>
<dbReference type="GO" id="GO:0071555">
    <property type="term" value="P:cell wall organization"/>
    <property type="evidence" value="ECO:0007669"/>
    <property type="project" value="UniProtKB-KW"/>
</dbReference>
<feature type="transmembrane region" description="Helical" evidence="11">
    <location>
        <begin position="12"/>
        <end position="35"/>
    </location>
</feature>
<name>A0A1I0GBU9_9BACI</name>
<evidence type="ECO:0000256" key="4">
    <source>
        <dbReference type="ARBA" id="ARBA00022679"/>
    </source>
</evidence>
<evidence type="ECO:0000256" key="8">
    <source>
        <dbReference type="ARBA" id="ARBA00022989"/>
    </source>
</evidence>
<dbReference type="GO" id="GO:0008360">
    <property type="term" value="P:regulation of cell shape"/>
    <property type="evidence" value="ECO:0007669"/>
    <property type="project" value="UniProtKB-KW"/>
</dbReference>
<protein>
    <submittedName>
        <fullName evidence="12">Rod shape-determining protein RodA</fullName>
    </submittedName>
</protein>
<feature type="transmembrane region" description="Helical" evidence="11">
    <location>
        <begin position="186"/>
        <end position="205"/>
    </location>
</feature>
<keyword evidence="13" id="KW-1185">Reference proteome</keyword>
<dbReference type="EMBL" id="FOHE01000020">
    <property type="protein sequence ID" value="SET68249.1"/>
    <property type="molecule type" value="Genomic_DNA"/>
</dbReference>
<sequence length="383" mass="43085">MKQREEKKDYVLLFVLGCLLIYSLIAVYSGSGQYVQEDPYFFVKRQLFWYVIGFIIMMCTAYFDYQLLERVALYLYIMGVTMLLTVHFFGVTKNGSTRWIDLGFFDLQPSEFIKIFLILHLAVLLKRIGVERITFTASIFITVKVILFAVFPFALILVQPDLGSALMIASITIIMLVISSISLKMIGLLVISLFTSFLSLVYIYFNYFDLFTKIFKPHQMGRIYGWLNPNEYASDYGYQLKQAVLGIGSGQLTGAGFNQGVQVQNGKIPEAHTDFIFAVIGEDFGFVGACILISLYFILIYRIIVIALGSNDLFGAYISVGIVGLLTFQVFQNIAMTIGLMPITGLPLPFISYGGSALLTNMIAMGLVLSVHKRSRNYMFASD</sequence>
<keyword evidence="7" id="KW-0573">Peptidoglycan synthesis</keyword>
<dbReference type="InterPro" id="IPR018365">
    <property type="entry name" value="Cell_cycle_FtsW-rel_CS"/>
</dbReference>
<dbReference type="Pfam" id="PF01098">
    <property type="entry name" value="FTSW_RODA_SPOVE"/>
    <property type="match status" value="1"/>
</dbReference>
<proteinExistence type="predicted"/>
<gene>
    <name evidence="12" type="ORF">SAMN05216389_12052</name>
</gene>
<feature type="transmembrane region" description="Helical" evidence="11">
    <location>
        <begin position="72"/>
        <end position="92"/>
    </location>
</feature>
<dbReference type="GO" id="GO:0015648">
    <property type="term" value="F:lipid-linked peptidoglycan transporter activity"/>
    <property type="evidence" value="ECO:0007669"/>
    <property type="project" value="TreeGrafter"/>
</dbReference>
<dbReference type="GO" id="GO:0016757">
    <property type="term" value="F:glycosyltransferase activity"/>
    <property type="evidence" value="ECO:0007669"/>
    <property type="project" value="UniProtKB-KW"/>
</dbReference>
<feature type="transmembrane region" description="Helical" evidence="11">
    <location>
        <begin position="47"/>
        <end position="65"/>
    </location>
</feature>
<comment type="subcellular location">
    <subcellularLocation>
        <location evidence="1">Membrane</location>
        <topology evidence="1">Multi-pass membrane protein</topology>
    </subcellularLocation>
</comment>
<evidence type="ECO:0000256" key="6">
    <source>
        <dbReference type="ARBA" id="ARBA00022960"/>
    </source>
</evidence>
<accession>A0A1I0GBU9</accession>
<dbReference type="PANTHER" id="PTHR30474:SF1">
    <property type="entry name" value="PEPTIDOGLYCAN GLYCOSYLTRANSFERASE MRDB"/>
    <property type="match status" value="1"/>
</dbReference>
<feature type="transmembrane region" description="Helical" evidence="11">
    <location>
        <begin position="284"/>
        <end position="304"/>
    </location>
</feature>
<feature type="transmembrane region" description="Helical" evidence="11">
    <location>
        <begin position="135"/>
        <end position="156"/>
    </location>
</feature>
<dbReference type="GO" id="GO:0005886">
    <property type="term" value="C:plasma membrane"/>
    <property type="evidence" value="ECO:0007669"/>
    <property type="project" value="TreeGrafter"/>
</dbReference>
<keyword evidence="8 11" id="KW-1133">Transmembrane helix</keyword>
<feature type="transmembrane region" description="Helical" evidence="11">
    <location>
        <begin position="162"/>
        <end position="179"/>
    </location>
</feature>
<evidence type="ECO:0000313" key="12">
    <source>
        <dbReference type="EMBL" id="SET68249.1"/>
    </source>
</evidence>
<keyword evidence="3" id="KW-0328">Glycosyltransferase</keyword>
<evidence type="ECO:0000256" key="3">
    <source>
        <dbReference type="ARBA" id="ARBA00022676"/>
    </source>
</evidence>
<evidence type="ECO:0000256" key="10">
    <source>
        <dbReference type="ARBA" id="ARBA00023316"/>
    </source>
</evidence>
<keyword evidence="6" id="KW-0133">Cell shape</keyword>
<keyword evidence="4" id="KW-0808">Transferase</keyword>
<dbReference type="AlphaFoldDB" id="A0A1I0GBU9"/>
<evidence type="ECO:0000256" key="2">
    <source>
        <dbReference type="ARBA" id="ARBA00022475"/>
    </source>
</evidence>
<dbReference type="PANTHER" id="PTHR30474">
    <property type="entry name" value="CELL CYCLE PROTEIN"/>
    <property type="match status" value="1"/>
</dbReference>
<dbReference type="InterPro" id="IPR011923">
    <property type="entry name" value="RodA/MrdB"/>
</dbReference>
<dbReference type="GO" id="GO:0009252">
    <property type="term" value="P:peptidoglycan biosynthetic process"/>
    <property type="evidence" value="ECO:0007669"/>
    <property type="project" value="UniProtKB-KW"/>
</dbReference>
<organism evidence="12 13">
    <name type="scientific">Oceanobacillus limi</name>
    <dbReference type="NCBI Taxonomy" id="930131"/>
    <lineage>
        <taxon>Bacteria</taxon>
        <taxon>Bacillati</taxon>
        <taxon>Bacillota</taxon>
        <taxon>Bacilli</taxon>
        <taxon>Bacillales</taxon>
        <taxon>Bacillaceae</taxon>
        <taxon>Oceanobacillus</taxon>
    </lineage>
</organism>
<dbReference type="PROSITE" id="PS00428">
    <property type="entry name" value="FTSW_RODA_SPOVE"/>
    <property type="match status" value="1"/>
</dbReference>
<reference evidence="12 13" key="1">
    <citation type="submission" date="2016-10" db="EMBL/GenBank/DDBJ databases">
        <authorList>
            <person name="de Groot N.N."/>
        </authorList>
    </citation>
    <scope>NUCLEOTIDE SEQUENCE [LARGE SCALE GENOMIC DNA]</scope>
    <source>
        <strain evidence="12 13">IBRC-M 10780</strain>
    </source>
</reference>